<dbReference type="AlphaFoldDB" id="A0AAW1WK22"/>
<evidence type="ECO:0000256" key="2">
    <source>
        <dbReference type="ARBA" id="ARBA00009430"/>
    </source>
</evidence>
<comment type="caution">
    <text evidence="7">The sequence shown here is derived from an EMBL/GenBank/DDBJ whole genome shotgun (WGS) entry which is preliminary data.</text>
</comment>
<keyword evidence="8" id="KW-1185">Reference proteome</keyword>
<feature type="compositionally biased region" description="Basic residues" evidence="6">
    <location>
        <begin position="22"/>
        <end position="41"/>
    </location>
</feature>
<dbReference type="GO" id="GO:0005730">
    <property type="term" value="C:nucleolus"/>
    <property type="evidence" value="ECO:0007669"/>
    <property type="project" value="UniProtKB-SubCell"/>
</dbReference>
<sequence length="357" mass="40953">MDSDTEDTMSQVTRTQSEPSTHHRASTRRRGRKSPPHRRTSPSHIEVIPGNPERIAPLVGYFPSGFDPTKNPDPNSTKVGVFRHKEEVAHRLQLVVTPNKEPRATQTLKIVPIANNKIFRLEPKKKRIELHNRYGTKKSIRQNKKMQTLKQEDDPDSQNDLDAIKQGMTNREDLEASEGHNDRNTPPFNASATTPEEAYPLDKIISTGEWKFLQDIYKILEGGAEISRDSFPTFVCNRIHKLQQIEDEDKKNKLSCIFSYITHLIKFKDLHSMDVSKRLSTEKSNLLISYALVLTLFADEFQTSLTDIAKDLRMSNATLRTHYETLGCKVSKRNDLSTVTLPVPLQFPTVKRKRRNR</sequence>
<comment type="similarity">
    <text evidence="2">Belongs to the eukaryotic RPA49/POLR1E RNA polymerase subunit family.</text>
</comment>
<evidence type="ECO:0000256" key="6">
    <source>
        <dbReference type="SAM" id="MobiDB-lite"/>
    </source>
</evidence>
<dbReference type="Pfam" id="PF06870">
    <property type="entry name" value="RNA_pol_I_A49"/>
    <property type="match status" value="2"/>
</dbReference>
<comment type="subcellular location">
    <subcellularLocation>
        <location evidence="1">Nucleus</location>
        <location evidence="1">Nucleolus</location>
    </subcellularLocation>
</comment>
<dbReference type="Proteomes" id="UP001457282">
    <property type="component" value="Unassembled WGS sequence"/>
</dbReference>
<feature type="region of interest" description="Disordered" evidence="6">
    <location>
        <begin position="1"/>
        <end position="50"/>
    </location>
</feature>
<keyword evidence="4" id="KW-0804">Transcription</keyword>
<dbReference type="GO" id="GO:0000428">
    <property type="term" value="C:DNA-directed RNA polymerase complex"/>
    <property type="evidence" value="ECO:0007669"/>
    <property type="project" value="UniProtKB-KW"/>
</dbReference>
<dbReference type="EMBL" id="JBEDUW010000006">
    <property type="protein sequence ID" value="KAK9923685.1"/>
    <property type="molecule type" value="Genomic_DNA"/>
</dbReference>
<dbReference type="GO" id="GO:0003677">
    <property type="term" value="F:DNA binding"/>
    <property type="evidence" value="ECO:0007669"/>
    <property type="project" value="InterPro"/>
</dbReference>
<evidence type="ECO:0000313" key="7">
    <source>
        <dbReference type="EMBL" id="KAK9923685.1"/>
    </source>
</evidence>
<gene>
    <name evidence="7" type="ORF">M0R45_032091</name>
</gene>
<keyword evidence="5" id="KW-0539">Nucleus</keyword>
<evidence type="ECO:0000256" key="5">
    <source>
        <dbReference type="ARBA" id="ARBA00023242"/>
    </source>
</evidence>
<evidence type="ECO:0000256" key="3">
    <source>
        <dbReference type="ARBA" id="ARBA00022478"/>
    </source>
</evidence>
<feature type="compositionally biased region" description="Polar residues" evidence="6">
    <location>
        <begin position="184"/>
        <end position="194"/>
    </location>
</feature>
<reference evidence="7 8" key="1">
    <citation type="journal article" date="2023" name="G3 (Bethesda)">
        <title>A chromosome-length genome assembly and annotation of blackberry (Rubus argutus, cv. 'Hillquist').</title>
        <authorList>
            <person name="Bruna T."/>
            <person name="Aryal R."/>
            <person name="Dudchenko O."/>
            <person name="Sargent D.J."/>
            <person name="Mead D."/>
            <person name="Buti M."/>
            <person name="Cavallini A."/>
            <person name="Hytonen T."/>
            <person name="Andres J."/>
            <person name="Pham M."/>
            <person name="Weisz D."/>
            <person name="Mascagni F."/>
            <person name="Usai G."/>
            <person name="Natali L."/>
            <person name="Bassil N."/>
            <person name="Fernandez G.E."/>
            <person name="Lomsadze A."/>
            <person name="Armour M."/>
            <person name="Olukolu B."/>
            <person name="Poorten T."/>
            <person name="Britton C."/>
            <person name="Davik J."/>
            <person name="Ashrafi H."/>
            <person name="Aiden E.L."/>
            <person name="Borodovsky M."/>
            <person name="Worthington M."/>
        </authorList>
    </citation>
    <scope>NUCLEOTIDE SEQUENCE [LARGE SCALE GENOMIC DNA]</scope>
    <source>
        <strain evidence="7">PI 553951</strain>
    </source>
</reference>
<proteinExistence type="inferred from homology"/>
<name>A0AAW1WK22_RUBAR</name>
<dbReference type="InterPro" id="IPR009668">
    <property type="entry name" value="RNA_pol-assoc_fac_A49-like"/>
</dbReference>
<evidence type="ECO:0000313" key="8">
    <source>
        <dbReference type="Proteomes" id="UP001457282"/>
    </source>
</evidence>
<feature type="compositionally biased region" description="Basic and acidic residues" evidence="6">
    <location>
        <begin position="170"/>
        <end position="183"/>
    </location>
</feature>
<protein>
    <recommendedName>
        <fullName evidence="9">DNA-directed RNA polymerase I subunit rpa49</fullName>
    </recommendedName>
</protein>
<feature type="compositionally biased region" description="Basic residues" evidence="6">
    <location>
        <begin position="135"/>
        <end position="144"/>
    </location>
</feature>
<dbReference type="PANTHER" id="PTHR14440">
    <property type="entry name" value="DNA-DIRECTED RNA POLYMERASE I SUBUNIT RPA49"/>
    <property type="match status" value="1"/>
</dbReference>
<feature type="region of interest" description="Disordered" evidence="6">
    <location>
        <begin position="135"/>
        <end position="194"/>
    </location>
</feature>
<evidence type="ECO:0008006" key="9">
    <source>
        <dbReference type="Google" id="ProtNLM"/>
    </source>
</evidence>
<feature type="compositionally biased region" description="Polar residues" evidence="6">
    <location>
        <begin position="8"/>
        <end position="19"/>
    </location>
</feature>
<evidence type="ECO:0000256" key="1">
    <source>
        <dbReference type="ARBA" id="ARBA00004604"/>
    </source>
</evidence>
<dbReference type="GO" id="GO:0006351">
    <property type="term" value="P:DNA-templated transcription"/>
    <property type="evidence" value="ECO:0007669"/>
    <property type="project" value="InterPro"/>
</dbReference>
<evidence type="ECO:0000256" key="4">
    <source>
        <dbReference type="ARBA" id="ARBA00023163"/>
    </source>
</evidence>
<accession>A0AAW1WK22</accession>
<organism evidence="7 8">
    <name type="scientific">Rubus argutus</name>
    <name type="common">Southern blackberry</name>
    <dbReference type="NCBI Taxonomy" id="59490"/>
    <lineage>
        <taxon>Eukaryota</taxon>
        <taxon>Viridiplantae</taxon>
        <taxon>Streptophyta</taxon>
        <taxon>Embryophyta</taxon>
        <taxon>Tracheophyta</taxon>
        <taxon>Spermatophyta</taxon>
        <taxon>Magnoliopsida</taxon>
        <taxon>eudicotyledons</taxon>
        <taxon>Gunneridae</taxon>
        <taxon>Pentapetalae</taxon>
        <taxon>rosids</taxon>
        <taxon>fabids</taxon>
        <taxon>Rosales</taxon>
        <taxon>Rosaceae</taxon>
        <taxon>Rosoideae</taxon>
        <taxon>Rosoideae incertae sedis</taxon>
        <taxon>Rubus</taxon>
    </lineage>
</organism>
<keyword evidence="3" id="KW-0240">DNA-directed RNA polymerase</keyword>